<dbReference type="OMA" id="ISIVECK"/>
<dbReference type="HOGENOM" id="CLU_083118_0_0_1"/>
<dbReference type="AlphaFoldDB" id="Q93517"/>
<dbReference type="Bgee" id="WBGene00008880">
    <property type="expression patterns" value="Expressed in embryo and 3 other cell types or tissues"/>
</dbReference>
<dbReference type="PANTHER" id="PTHR38620">
    <property type="entry name" value="PROTEIN CBG07292-RELATED"/>
    <property type="match status" value="1"/>
</dbReference>
<dbReference type="RefSeq" id="NP_510347.2">
    <property type="nucleotide sequence ID" value="NM_077946.2"/>
</dbReference>
<evidence type="ECO:0000313" key="1">
    <source>
        <dbReference type="EMBL" id="CAB02961.2"/>
    </source>
</evidence>
<dbReference type="AGR" id="WB:WBGene00008880"/>
<gene>
    <name evidence="1" type="ORF">CELE_F16B12.4</name>
    <name evidence="1 3" type="ORF">F16B12.4</name>
</gene>
<evidence type="ECO:0000313" key="3">
    <source>
        <dbReference type="WormBase" id="F16B12.4"/>
    </source>
</evidence>
<dbReference type="PaxDb" id="6239-F16B12.4"/>
<dbReference type="UCSC" id="F16B12.4">
    <property type="organism name" value="c. elegans"/>
</dbReference>
<dbReference type="WormBase" id="F16B12.4">
    <property type="protein sequence ID" value="CE34173"/>
    <property type="gene ID" value="WBGene00008880"/>
</dbReference>
<sequence length="268" mass="31698">MKSVKYEIKEESFSSEELFKSELNEMMALIDYKQFAPKLESVKIEQTDVELNHQKYKAENLAEIPDFIEEKCDEFDDDEYILQPTGEDSKFTHNDMNRVLRETGLPTEVAFGICSFNDYNVAETIEMSKDFVVPDMIPQFVQDIFVAKIAETRDAFKQKKTHSAEFKEFYLAELFHNIVEPKLLVENYYNQKNKIGNNWRMDRVEEQMTDEERQILEEKMKACNISIIESHHVKKSHKRKRNKEIDACKQPRNYKEIDLATHLSDLQN</sequence>
<dbReference type="PIR" id="T21009">
    <property type="entry name" value="T21009"/>
</dbReference>
<dbReference type="OrthoDB" id="5828282at2759"/>
<name>Q93517_CAEEL</name>
<protein>
    <submittedName>
        <fullName evidence="1">Coiled-coil domain-containing protein</fullName>
    </submittedName>
</protein>
<proteinExistence type="predicted"/>
<dbReference type="EMBL" id="BX284606">
    <property type="protein sequence ID" value="CAB02961.2"/>
    <property type="molecule type" value="Genomic_DNA"/>
</dbReference>
<dbReference type="GeneID" id="184564"/>
<evidence type="ECO:0000313" key="2">
    <source>
        <dbReference type="Proteomes" id="UP000001940"/>
    </source>
</evidence>
<keyword evidence="2" id="KW-1185">Reference proteome</keyword>
<organism evidence="1 2">
    <name type="scientific">Caenorhabditis elegans</name>
    <dbReference type="NCBI Taxonomy" id="6239"/>
    <lineage>
        <taxon>Eukaryota</taxon>
        <taxon>Metazoa</taxon>
        <taxon>Ecdysozoa</taxon>
        <taxon>Nematoda</taxon>
        <taxon>Chromadorea</taxon>
        <taxon>Rhabditida</taxon>
        <taxon>Rhabditina</taxon>
        <taxon>Rhabditomorpha</taxon>
        <taxon>Rhabditoidea</taxon>
        <taxon>Rhabditidae</taxon>
        <taxon>Peloderinae</taxon>
        <taxon>Caenorhabditis</taxon>
    </lineage>
</organism>
<dbReference type="CTD" id="184564"/>
<dbReference type="PANTHER" id="PTHR38620:SF1">
    <property type="entry name" value="CUE DOMAIN-CONTAINING PROTEIN-RELATED"/>
    <property type="match status" value="1"/>
</dbReference>
<dbReference type="InParanoid" id="Q93517"/>
<dbReference type="Proteomes" id="UP000001940">
    <property type="component" value="Chromosome X"/>
</dbReference>
<reference evidence="1 2" key="1">
    <citation type="journal article" date="1998" name="Science">
        <title>Genome sequence of the nematode C. elegans: a platform for investigating biology.</title>
        <authorList>
            <consortium name="The C. elegans sequencing consortium"/>
            <person name="Sulson J.E."/>
            <person name="Waterston R."/>
        </authorList>
    </citation>
    <scope>NUCLEOTIDE SEQUENCE [LARGE SCALE GENOMIC DNA]</scope>
    <source>
        <strain evidence="1 2">Bristol N2</strain>
    </source>
</reference>
<dbReference type="PhylomeDB" id="Q93517"/>
<dbReference type="KEGG" id="cel:CELE_F16B12.4"/>
<accession>Q93517</accession>